<name>A0A151N374_ALLMI</name>
<feature type="region of interest" description="Disordered" evidence="1">
    <location>
        <begin position="1"/>
        <end position="22"/>
    </location>
</feature>
<reference evidence="2 3" key="1">
    <citation type="journal article" date="2012" name="Genome Biol.">
        <title>Sequencing three crocodilian genomes to illuminate the evolution of archosaurs and amniotes.</title>
        <authorList>
            <person name="St John J.A."/>
            <person name="Braun E.L."/>
            <person name="Isberg S.R."/>
            <person name="Miles L.G."/>
            <person name="Chong A.Y."/>
            <person name="Gongora J."/>
            <person name="Dalzell P."/>
            <person name="Moran C."/>
            <person name="Bed'hom B."/>
            <person name="Abzhanov A."/>
            <person name="Burgess S.C."/>
            <person name="Cooksey A.M."/>
            <person name="Castoe T.A."/>
            <person name="Crawford N.G."/>
            <person name="Densmore L.D."/>
            <person name="Drew J.C."/>
            <person name="Edwards S.V."/>
            <person name="Faircloth B.C."/>
            <person name="Fujita M.K."/>
            <person name="Greenwold M.J."/>
            <person name="Hoffmann F.G."/>
            <person name="Howard J.M."/>
            <person name="Iguchi T."/>
            <person name="Janes D.E."/>
            <person name="Khan S.Y."/>
            <person name="Kohno S."/>
            <person name="de Koning A.J."/>
            <person name="Lance S.L."/>
            <person name="McCarthy F.M."/>
            <person name="McCormack J.E."/>
            <person name="Merchant M.E."/>
            <person name="Peterson D.G."/>
            <person name="Pollock D.D."/>
            <person name="Pourmand N."/>
            <person name="Raney B.J."/>
            <person name="Roessler K.A."/>
            <person name="Sanford J.R."/>
            <person name="Sawyer R.H."/>
            <person name="Schmidt C.J."/>
            <person name="Triplett E.W."/>
            <person name="Tuberville T.D."/>
            <person name="Venegas-Anaya M."/>
            <person name="Howard J.T."/>
            <person name="Jarvis E.D."/>
            <person name="Guillette L.J.Jr."/>
            <person name="Glenn T.C."/>
            <person name="Green R.E."/>
            <person name="Ray D.A."/>
        </authorList>
    </citation>
    <scope>NUCLEOTIDE SEQUENCE [LARGE SCALE GENOMIC DNA]</scope>
    <source>
        <strain evidence="2">KSC_2009_1</strain>
    </source>
</reference>
<accession>A0A151N374</accession>
<evidence type="ECO:0000313" key="2">
    <source>
        <dbReference type="EMBL" id="KYO31075.1"/>
    </source>
</evidence>
<evidence type="ECO:0000313" key="3">
    <source>
        <dbReference type="Proteomes" id="UP000050525"/>
    </source>
</evidence>
<dbReference type="AlphaFoldDB" id="A0A151N374"/>
<sequence>MRVKEIGLLPQGTDTNSKDQGRTAAKTACSLMPSGTTCSSHLGRVSGFGGVRLALRGRPASLKTSLLVLESGELPRCSEEFAESLPLCQMFPPYPHHPVS</sequence>
<keyword evidence="3" id="KW-1185">Reference proteome</keyword>
<evidence type="ECO:0000256" key="1">
    <source>
        <dbReference type="SAM" id="MobiDB-lite"/>
    </source>
</evidence>
<organism evidence="2 3">
    <name type="scientific">Alligator mississippiensis</name>
    <name type="common">American alligator</name>
    <dbReference type="NCBI Taxonomy" id="8496"/>
    <lineage>
        <taxon>Eukaryota</taxon>
        <taxon>Metazoa</taxon>
        <taxon>Chordata</taxon>
        <taxon>Craniata</taxon>
        <taxon>Vertebrata</taxon>
        <taxon>Euteleostomi</taxon>
        <taxon>Archelosauria</taxon>
        <taxon>Archosauria</taxon>
        <taxon>Crocodylia</taxon>
        <taxon>Alligatoridae</taxon>
        <taxon>Alligatorinae</taxon>
        <taxon>Alligator</taxon>
    </lineage>
</organism>
<gene>
    <name evidence="2" type="ORF">Y1Q_0016437</name>
</gene>
<proteinExistence type="predicted"/>
<protein>
    <submittedName>
        <fullName evidence="2">Uncharacterized protein</fullName>
    </submittedName>
</protein>
<comment type="caution">
    <text evidence="2">The sequence shown here is derived from an EMBL/GenBank/DDBJ whole genome shotgun (WGS) entry which is preliminary data.</text>
</comment>
<dbReference type="EMBL" id="AKHW03004113">
    <property type="protein sequence ID" value="KYO31075.1"/>
    <property type="molecule type" value="Genomic_DNA"/>
</dbReference>
<dbReference type="Proteomes" id="UP000050525">
    <property type="component" value="Unassembled WGS sequence"/>
</dbReference>